<evidence type="ECO:0000313" key="2">
    <source>
        <dbReference type="EMBL" id="MDY0871092.1"/>
    </source>
</evidence>
<keyword evidence="3" id="KW-1185">Reference proteome</keyword>
<accession>A0ABU5DUX6</accession>
<dbReference type="Proteomes" id="UP001271769">
    <property type="component" value="Unassembled WGS sequence"/>
</dbReference>
<feature type="transmembrane region" description="Helical" evidence="1">
    <location>
        <begin position="28"/>
        <end position="61"/>
    </location>
</feature>
<sequence length="82" mass="8807">MIYLVALVLPPLALLLYGKVFQAIINLVIYILAWVVFVFSLFLGGSPGFVLWLIAALHAILVVNDAKKNARAAAILGSGQRG</sequence>
<proteinExistence type="predicted"/>
<comment type="caution">
    <text evidence="2">The sequence shown here is derived from an EMBL/GenBank/DDBJ whole genome shotgun (WGS) entry which is preliminary data.</text>
</comment>
<keyword evidence="1" id="KW-0472">Membrane</keyword>
<gene>
    <name evidence="2" type="ORF">SMD31_04135</name>
</gene>
<evidence type="ECO:0000313" key="3">
    <source>
        <dbReference type="Proteomes" id="UP001271769"/>
    </source>
</evidence>
<reference evidence="2 3" key="1">
    <citation type="journal article" date="2013" name="Antonie Van Leeuwenhoek">
        <title>Dongia rigui sp. nov., isolated from freshwater of a large wetland in Korea.</title>
        <authorList>
            <person name="Baik K.S."/>
            <person name="Hwang Y.M."/>
            <person name="Choi J.S."/>
            <person name="Kwon J."/>
            <person name="Seong C.N."/>
        </authorList>
    </citation>
    <scope>NUCLEOTIDE SEQUENCE [LARGE SCALE GENOMIC DNA]</scope>
    <source>
        <strain evidence="2 3">04SU4-P</strain>
    </source>
</reference>
<dbReference type="EMBL" id="JAXCLX010000001">
    <property type="protein sequence ID" value="MDY0871092.1"/>
    <property type="molecule type" value="Genomic_DNA"/>
</dbReference>
<evidence type="ECO:0000256" key="1">
    <source>
        <dbReference type="SAM" id="Phobius"/>
    </source>
</evidence>
<evidence type="ECO:0008006" key="4">
    <source>
        <dbReference type="Google" id="ProtNLM"/>
    </source>
</evidence>
<keyword evidence="1" id="KW-0812">Transmembrane</keyword>
<name>A0ABU5DUX6_9PROT</name>
<organism evidence="2 3">
    <name type="scientific">Dongia rigui</name>
    <dbReference type="NCBI Taxonomy" id="940149"/>
    <lineage>
        <taxon>Bacteria</taxon>
        <taxon>Pseudomonadati</taxon>
        <taxon>Pseudomonadota</taxon>
        <taxon>Alphaproteobacteria</taxon>
        <taxon>Rhodospirillales</taxon>
        <taxon>Dongiaceae</taxon>
        <taxon>Dongia</taxon>
    </lineage>
</organism>
<keyword evidence="1" id="KW-1133">Transmembrane helix</keyword>
<dbReference type="RefSeq" id="WP_320499459.1">
    <property type="nucleotide sequence ID" value="NZ_JAXCLX010000001.1"/>
</dbReference>
<protein>
    <recommendedName>
        <fullName evidence="4">YqaE/Pmp3 family membrane protein</fullName>
    </recommendedName>
</protein>